<feature type="signal peptide" evidence="1">
    <location>
        <begin position="1"/>
        <end position="20"/>
    </location>
</feature>
<reference evidence="2" key="1">
    <citation type="submission" date="2020-08" db="EMBL/GenBank/DDBJ databases">
        <title>Spodoptera exigua strain:BAW_Kor-Di-RS1 Genome sequencing and assembly.</title>
        <authorList>
            <person name="Kim J."/>
            <person name="Nam H.Y."/>
            <person name="Kwon M."/>
            <person name="Choi J.H."/>
            <person name="Cho S.R."/>
            <person name="Kim G.-H."/>
        </authorList>
    </citation>
    <scope>NUCLEOTIDE SEQUENCE</scope>
    <source>
        <strain evidence="2">BAW_Kor-Di-RS1</strain>
        <tissue evidence="2">Whole-body</tissue>
    </source>
</reference>
<feature type="chain" id="PRO_5032401806" evidence="1">
    <location>
        <begin position="21"/>
        <end position="80"/>
    </location>
</feature>
<gene>
    <name evidence="2" type="ORF">HW555_010308</name>
</gene>
<proteinExistence type="predicted"/>
<organism evidence="2 3">
    <name type="scientific">Spodoptera exigua</name>
    <name type="common">Beet armyworm</name>
    <name type="synonym">Noctua fulgens</name>
    <dbReference type="NCBI Taxonomy" id="7107"/>
    <lineage>
        <taxon>Eukaryota</taxon>
        <taxon>Metazoa</taxon>
        <taxon>Ecdysozoa</taxon>
        <taxon>Arthropoda</taxon>
        <taxon>Hexapoda</taxon>
        <taxon>Insecta</taxon>
        <taxon>Pterygota</taxon>
        <taxon>Neoptera</taxon>
        <taxon>Endopterygota</taxon>
        <taxon>Lepidoptera</taxon>
        <taxon>Glossata</taxon>
        <taxon>Ditrysia</taxon>
        <taxon>Noctuoidea</taxon>
        <taxon>Noctuidae</taxon>
        <taxon>Amphipyrinae</taxon>
        <taxon>Spodoptera</taxon>
    </lineage>
</organism>
<keyword evidence="1" id="KW-0732">Signal</keyword>
<protein>
    <submittedName>
        <fullName evidence="2">Uncharacterized protein</fullName>
    </submittedName>
</protein>
<keyword evidence="3" id="KW-1185">Reference proteome</keyword>
<evidence type="ECO:0000256" key="1">
    <source>
        <dbReference type="SAM" id="SignalP"/>
    </source>
</evidence>
<evidence type="ECO:0000313" key="3">
    <source>
        <dbReference type="Proteomes" id="UP000648187"/>
    </source>
</evidence>
<dbReference type="Proteomes" id="UP000648187">
    <property type="component" value="Unassembled WGS sequence"/>
</dbReference>
<comment type="caution">
    <text evidence="2">The sequence shown here is derived from an EMBL/GenBank/DDBJ whole genome shotgun (WGS) entry which is preliminary data.</text>
</comment>
<sequence length="80" mass="8233">MKIFGVILAVMGIALAAVSGMTTVPKAAGCNGQGPPPGPPPSSGNALVNFILTLPAKRQLGKPQDFHIGSRDALNKFLHQ</sequence>
<dbReference type="AlphaFoldDB" id="A0A835G7L0"/>
<dbReference type="EMBL" id="JACKWZ010000252">
    <property type="protein sequence ID" value="KAF9410681.1"/>
    <property type="molecule type" value="Genomic_DNA"/>
</dbReference>
<name>A0A835G7L0_SPOEX</name>
<evidence type="ECO:0000313" key="2">
    <source>
        <dbReference type="EMBL" id="KAF9410681.1"/>
    </source>
</evidence>
<accession>A0A835G7L0</accession>